<evidence type="ECO:0000313" key="6">
    <source>
        <dbReference type="EMBL" id="RFT17015.1"/>
    </source>
</evidence>
<dbReference type="PANTHER" id="PTHR43359:SF1">
    <property type="entry name" value="FORMATE HYDROGENLYASE SUBUNIT 4-RELATED"/>
    <property type="match status" value="1"/>
</dbReference>
<feature type="transmembrane region" description="Helical" evidence="5">
    <location>
        <begin position="96"/>
        <end position="118"/>
    </location>
</feature>
<dbReference type="PROSITE" id="PS00668">
    <property type="entry name" value="COMPLEX1_ND1_2"/>
    <property type="match status" value="1"/>
</dbReference>
<name>A0A3E2BQJ9_9BACT</name>
<evidence type="ECO:0000256" key="4">
    <source>
        <dbReference type="ARBA" id="ARBA00023136"/>
    </source>
</evidence>
<gene>
    <name evidence="6" type="ORF">OP8BY_0957</name>
</gene>
<feature type="transmembrane region" description="Helical" evidence="5">
    <location>
        <begin position="280"/>
        <end position="298"/>
    </location>
</feature>
<dbReference type="AlphaFoldDB" id="A0A3E2BQJ9"/>
<keyword evidence="4 5" id="KW-0472">Membrane</keyword>
<evidence type="ECO:0000256" key="1">
    <source>
        <dbReference type="ARBA" id="ARBA00004141"/>
    </source>
</evidence>
<keyword evidence="3 5" id="KW-1133">Transmembrane helix</keyword>
<feature type="transmembrane region" description="Helical" evidence="5">
    <location>
        <begin position="169"/>
        <end position="186"/>
    </location>
</feature>
<feature type="transmembrane region" description="Helical" evidence="5">
    <location>
        <begin position="6"/>
        <end position="24"/>
    </location>
</feature>
<dbReference type="InterPro" id="IPR018086">
    <property type="entry name" value="NADH_UbQ_OxRdtase_su1_CS"/>
</dbReference>
<feature type="transmembrane region" description="Helical" evidence="5">
    <location>
        <begin position="225"/>
        <end position="242"/>
    </location>
</feature>
<dbReference type="Pfam" id="PF00146">
    <property type="entry name" value="NADHdh"/>
    <property type="match status" value="1"/>
</dbReference>
<comment type="subcellular location">
    <subcellularLocation>
        <location evidence="1">Membrane</location>
        <topology evidence="1">Multi-pass membrane protein</topology>
    </subcellularLocation>
</comment>
<feature type="transmembrane region" description="Helical" evidence="5">
    <location>
        <begin position="248"/>
        <end position="268"/>
    </location>
</feature>
<dbReference type="InterPro" id="IPR001694">
    <property type="entry name" value="NADH_UbQ_OxRdtase_su1/FPO"/>
</dbReference>
<dbReference type="InterPro" id="IPR052561">
    <property type="entry name" value="ComplexI_Subunit1"/>
</dbReference>
<organism evidence="6 7">
    <name type="scientific">Candidatus Saccharicenans subterraneus</name>
    <dbReference type="NCBI Taxonomy" id="2508984"/>
    <lineage>
        <taxon>Bacteria</taxon>
        <taxon>Candidatus Aminicenantota</taxon>
        <taxon>Candidatus Aminicenantia</taxon>
        <taxon>Candidatus Aminicenantales</taxon>
        <taxon>Candidatus Saccharicenantaceae</taxon>
        <taxon>Candidatus Saccharicenans</taxon>
    </lineage>
</organism>
<evidence type="ECO:0000256" key="3">
    <source>
        <dbReference type="ARBA" id="ARBA00022989"/>
    </source>
</evidence>
<feature type="transmembrane region" description="Helical" evidence="5">
    <location>
        <begin position="130"/>
        <end position="149"/>
    </location>
</feature>
<evidence type="ECO:0000256" key="2">
    <source>
        <dbReference type="ARBA" id="ARBA00022692"/>
    </source>
</evidence>
<dbReference type="EMBL" id="QUAH01000001">
    <property type="protein sequence ID" value="RFT17015.1"/>
    <property type="molecule type" value="Genomic_DNA"/>
</dbReference>
<keyword evidence="2 5" id="KW-0812">Transmembrane</keyword>
<feature type="transmembrane region" description="Helical" evidence="5">
    <location>
        <begin position="62"/>
        <end position="84"/>
    </location>
</feature>
<dbReference type="GO" id="GO:0005886">
    <property type="term" value="C:plasma membrane"/>
    <property type="evidence" value="ECO:0007669"/>
    <property type="project" value="TreeGrafter"/>
</dbReference>
<dbReference type="GO" id="GO:0016829">
    <property type="term" value="F:lyase activity"/>
    <property type="evidence" value="ECO:0007669"/>
    <property type="project" value="UniProtKB-KW"/>
</dbReference>
<accession>A0A3E2BQJ9</accession>
<proteinExistence type="predicted"/>
<sequence>MKVTAVIINLLYFLALAPFLEGVMRKVTARIQSRQGPPLYQPYLDLLKLLGKENLNAAGHPVFRLAPLLAFASVLSAVALLPLAGQSSFLAHSSDLMTLIYFLTLSGFFILIGALASGNPFAGVGASREMMTIIMLEPVLAMTLILGVVRAGSLNLLAATGGVSSARGLSYFLMMAVYLVALQAFVSRQPFDIPEAEVEILEGPYIEYSGPNYALFRYTLNLKRMFYSWLFVAGFLGFWLPGSPVLNLAIQTVLILVLFVLISVVGATHPRFRMDQALKFYAVLVLLSLVAVGLGVRGW</sequence>
<evidence type="ECO:0000313" key="7">
    <source>
        <dbReference type="Proteomes" id="UP000257323"/>
    </source>
</evidence>
<dbReference type="Proteomes" id="UP000257323">
    <property type="component" value="Unassembled WGS sequence"/>
</dbReference>
<protein>
    <submittedName>
        <fullName evidence="6">Formate hydrogenlyase subunit 4</fullName>
    </submittedName>
</protein>
<evidence type="ECO:0000256" key="5">
    <source>
        <dbReference type="SAM" id="Phobius"/>
    </source>
</evidence>
<comment type="caution">
    <text evidence="6">The sequence shown here is derived from an EMBL/GenBank/DDBJ whole genome shotgun (WGS) entry which is preliminary data.</text>
</comment>
<reference evidence="6 7" key="1">
    <citation type="submission" date="2018-08" db="EMBL/GenBank/DDBJ databases">
        <title>Genome analysis of the thermophilic bacterium of the candidate phylum Aminicenantes from deep subsurface aquifer revealed its physiology and ecological role.</title>
        <authorList>
            <person name="Kadnikov V.V."/>
            <person name="Mardanov A.V."/>
            <person name="Beletsky A.V."/>
            <person name="Karnachuk O.V."/>
            <person name="Ravin N.V."/>
        </authorList>
    </citation>
    <scope>NUCLEOTIDE SEQUENCE [LARGE SCALE GENOMIC DNA]</scope>
    <source>
        <strain evidence="6">BY38</strain>
    </source>
</reference>
<dbReference type="PANTHER" id="PTHR43359">
    <property type="entry name" value="FORMATE HYDROGENLYASE SUBUNIT 4"/>
    <property type="match status" value="1"/>
</dbReference>
<keyword evidence="6" id="KW-0456">Lyase</keyword>